<comment type="caution">
    <text evidence="1">The sequence shown here is derived from an EMBL/GenBank/DDBJ whole genome shotgun (WGS) entry which is preliminary data.</text>
</comment>
<organism evidence="1 2">
    <name type="scientific">Gluconobacter thailandicus NBRC 3257</name>
    <dbReference type="NCBI Taxonomy" id="1381097"/>
    <lineage>
        <taxon>Bacteria</taxon>
        <taxon>Pseudomonadati</taxon>
        <taxon>Pseudomonadota</taxon>
        <taxon>Alphaproteobacteria</taxon>
        <taxon>Acetobacterales</taxon>
        <taxon>Acetobacteraceae</taxon>
        <taxon>Gluconobacter</taxon>
    </lineage>
</organism>
<sequence length="41" mass="4831">MTIYPIGDAFARPMDDIAHFGWFLWREFAEINRENVLNVAC</sequence>
<protein>
    <submittedName>
        <fullName evidence="1">Uncharacterized protein</fullName>
    </submittedName>
</protein>
<gene>
    <name evidence="1" type="ORF">NBRC3257_3080</name>
</gene>
<proteinExistence type="predicted"/>
<accession>A0ABQ0J0U4</accession>
<dbReference type="EMBL" id="BASM01000042">
    <property type="protein sequence ID" value="GAD28081.1"/>
    <property type="molecule type" value="Genomic_DNA"/>
</dbReference>
<dbReference type="Proteomes" id="UP000018209">
    <property type="component" value="Unassembled WGS sequence"/>
</dbReference>
<reference evidence="1 2" key="1">
    <citation type="submission" date="2013-08" db="EMBL/GenBank/DDBJ databases">
        <title>Gluconobacter thailandicus NBRC 3257 whole genome sequence.</title>
        <authorList>
            <person name="Matsutani M."/>
            <person name="Yakushi T."/>
            <person name="Matsushita K."/>
        </authorList>
    </citation>
    <scope>NUCLEOTIDE SEQUENCE [LARGE SCALE GENOMIC DNA]</scope>
    <source>
        <strain evidence="1 2">NBRC 3257</strain>
    </source>
</reference>
<name>A0ABQ0J0U4_GLUTH</name>
<evidence type="ECO:0000313" key="1">
    <source>
        <dbReference type="EMBL" id="GAD28081.1"/>
    </source>
</evidence>
<keyword evidence="2" id="KW-1185">Reference proteome</keyword>
<evidence type="ECO:0000313" key="2">
    <source>
        <dbReference type="Proteomes" id="UP000018209"/>
    </source>
</evidence>